<organism evidence="2 3">
    <name type="scientific">Ascobolus immersus RN42</name>
    <dbReference type="NCBI Taxonomy" id="1160509"/>
    <lineage>
        <taxon>Eukaryota</taxon>
        <taxon>Fungi</taxon>
        <taxon>Dikarya</taxon>
        <taxon>Ascomycota</taxon>
        <taxon>Pezizomycotina</taxon>
        <taxon>Pezizomycetes</taxon>
        <taxon>Pezizales</taxon>
        <taxon>Ascobolaceae</taxon>
        <taxon>Ascobolus</taxon>
    </lineage>
</organism>
<name>A0A3N4I0Q7_ASCIM</name>
<feature type="region of interest" description="Disordered" evidence="1">
    <location>
        <begin position="73"/>
        <end position="152"/>
    </location>
</feature>
<evidence type="ECO:0000256" key="1">
    <source>
        <dbReference type="SAM" id="MobiDB-lite"/>
    </source>
</evidence>
<protein>
    <submittedName>
        <fullName evidence="2">Uncharacterized protein</fullName>
    </submittedName>
</protein>
<sequence>MFAPTLFYLSGTLIRILGRVREKGLESETRHDTLGSNSPPYENREIASGSRTEGASGTYTLSVPSSYNAFAAEDTRKNTRLPRSKYKRTETSDGPSYEPLGFTGLSNNSLFSKKSRETERTVGNTSSPDTSAVRSGQVSIKDPSRPEAITNLPILHW</sequence>
<dbReference type="EMBL" id="ML119721">
    <property type="protein sequence ID" value="RPA77781.1"/>
    <property type="molecule type" value="Genomic_DNA"/>
</dbReference>
<feature type="compositionally biased region" description="Polar residues" evidence="1">
    <location>
        <begin position="49"/>
        <end position="59"/>
    </location>
</feature>
<proteinExistence type="predicted"/>
<feature type="compositionally biased region" description="Basic and acidic residues" evidence="1">
    <location>
        <begin position="24"/>
        <end position="33"/>
    </location>
</feature>
<accession>A0A3N4I0Q7</accession>
<feature type="region of interest" description="Disordered" evidence="1">
    <location>
        <begin position="24"/>
        <end position="59"/>
    </location>
</feature>
<evidence type="ECO:0000313" key="2">
    <source>
        <dbReference type="EMBL" id="RPA77781.1"/>
    </source>
</evidence>
<evidence type="ECO:0000313" key="3">
    <source>
        <dbReference type="Proteomes" id="UP000275078"/>
    </source>
</evidence>
<reference evidence="2 3" key="1">
    <citation type="journal article" date="2018" name="Nat. Ecol. Evol.">
        <title>Pezizomycetes genomes reveal the molecular basis of ectomycorrhizal truffle lifestyle.</title>
        <authorList>
            <person name="Murat C."/>
            <person name="Payen T."/>
            <person name="Noel B."/>
            <person name="Kuo A."/>
            <person name="Morin E."/>
            <person name="Chen J."/>
            <person name="Kohler A."/>
            <person name="Krizsan K."/>
            <person name="Balestrini R."/>
            <person name="Da Silva C."/>
            <person name="Montanini B."/>
            <person name="Hainaut M."/>
            <person name="Levati E."/>
            <person name="Barry K.W."/>
            <person name="Belfiori B."/>
            <person name="Cichocki N."/>
            <person name="Clum A."/>
            <person name="Dockter R.B."/>
            <person name="Fauchery L."/>
            <person name="Guy J."/>
            <person name="Iotti M."/>
            <person name="Le Tacon F."/>
            <person name="Lindquist E.A."/>
            <person name="Lipzen A."/>
            <person name="Malagnac F."/>
            <person name="Mello A."/>
            <person name="Molinier V."/>
            <person name="Miyauchi S."/>
            <person name="Poulain J."/>
            <person name="Riccioni C."/>
            <person name="Rubini A."/>
            <person name="Sitrit Y."/>
            <person name="Splivallo R."/>
            <person name="Traeger S."/>
            <person name="Wang M."/>
            <person name="Zifcakova L."/>
            <person name="Wipf D."/>
            <person name="Zambonelli A."/>
            <person name="Paolocci F."/>
            <person name="Nowrousian M."/>
            <person name="Ottonello S."/>
            <person name="Baldrian P."/>
            <person name="Spatafora J.W."/>
            <person name="Henrissat B."/>
            <person name="Nagy L.G."/>
            <person name="Aury J.M."/>
            <person name="Wincker P."/>
            <person name="Grigoriev I.V."/>
            <person name="Bonfante P."/>
            <person name="Martin F.M."/>
        </authorList>
    </citation>
    <scope>NUCLEOTIDE SEQUENCE [LARGE SCALE GENOMIC DNA]</scope>
    <source>
        <strain evidence="2 3">RN42</strain>
    </source>
</reference>
<dbReference type="AlphaFoldDB" id="A0A3N4I0Q7"/>
<feature type="compositionally biased region" description="Polar residues" evidence="1">
    <location>
        <begin position="121"/>
        <end position="138"/>
    </location>
</feature>
<dbReference type="Proteomes" id="UP000275078">
    <property type="component" value="Unassembled WGS sequence"/>
</dbReference>
<gene>
    <name evidence="2" type="ORF">BJ508DRAFT_350121</name>
</gene>
<keyword evidence="3" id="KW-1185">Reference proteome</keyword>